<evidence type="ECO:0000256" key="6">
    <source>
        <dbReference type="ARBA" id="ARBA00023163"/>
    </source>
</evidence>
<reference evidence="12" key="2">
    <citation type="submission" date="2023-01" db="EMBL/GenBank/DDBJ databases">
        <authorList>
            <person name="Sun Q."/>
            <person name="Evtushenko L."/>
        </authorList>
    </citation>
    <scope>NUCLEOTIDE SEQUENCE</scope>
    <source>
        <strain evidence="12">VKM B-2789</strain>
    </source>
</reference>
<evidence type="ECO:0000256" key="9">
    <source>
        <dbReference type="SAM" id="MobiDB-lite"/>
    </source>
</evidence>
<evidence type="ECO:0000259" key="11">
    <source>
        <dbReference type="Pfam" id="PF08753"/>
    </source>
</evidence>
<dbReference type="Gene3D" id="1.10.1220.10">
    <property type="entry name" value="Met repressor-like"/>
    <property type="match status" value="1"/>
</dbReference>
<keyword evidence="6 8" id="KW-0804">Transcription</keyword>
<evidence type="ECO:0000256" key="3">
    <source>
        <dbReference type="ARBA" id="ARBA00022723"/>
    </source>
</evidence>
<dbReference type="SUPFAM" id="SSF47598">
    <property type="entry name" value="Ribbon-helix-helix"/>
    <property type="match status" value="1"/>
</dbReference>
<evidence type="ECO:0000256" key="4">
    <source>
        <dbReference type="ARBA" id="ARBA00023015"/>
    </source>
</evidence>
<evidence type="ECO:0000256" key="8">
    <source>
        <dbReference type="HAMAP-Rule" id="MF_00476"/>
    </source>
</evidence>
<evidence type="ECO:0000259" key="10">
    <source>
        <dbReference type="Pfam" id="PF01402"/>
    </source>
</evidence>
<protein>
    <recommendedName>
        <fullName evidence="8">Putative nickel-responsive regulator</fullName>
    </recommendedName>
</protein>
<gene>
    <name evidence="12" type="ORF">GCM10017653_32250</name>
</gene>
<dbReference type="InterPro" id="IPR010985">
    <property type="entry name" value="Ribbon_hlx_hlx"/>
</dbReference>
<dbReference type="Pfam" id="PF08753">
    <property type="entry name" value="NikR_C"/>
    <property type="match status" value="1"/>
</dbReference>
<comment type="function">
    <text evidence="7">Transcriptional repressor of the nikABCDE operon. Is active in the presence of excessive concentrations of intracellular nickel.</text>
</comment>
<dbReference type="GO" id="GO:0003677">
    <property type="term" value="F:DNA binding"/>
    <property type="evidence" value="ECO:0007669"/>
    <property type="project" value="UniProtKB-KW"/>
</dbReference>
<dbReference type="AlphaFoldDB" id="A0A9W6JWH8"/>
<feature type="domain" description="Ribbon-helix-helix protein CopG" evidence="10">
    <location>
        <begin position="3"/>
        <end position="40"/>
    </location>
</feature>
<feature type="binding site" evidence="8">
    <location>
        <position position="88"/>
    </location>
    <ligand>
        <name>Ni(2+)</name>
        <dbReference type="ChEBI" id="CHEBI:49786"/>
    </ligand>
</feature>
<dbReference type="RefSeq" id="WP_213364974.1">
    <property type="nucleotide sequence ID" value="NZ_BSFM01000014.1"/>
</dbReference>
<feature type="binding site" evidence="8">
    <location>
        <position position="90"/>
    </location>
    <ligand>
        <name>Ni(2+)</name>
        <dbReference type="ChEBI" id="CHEBI:49786"/>
    </ligand>
</feature>
<dbReference type="CDD" id="cd22231">
    <property type="entry name" value="RHH_NikR_HicB-like"/>
    <property type="match status" value="1"/>
</dbReference>
<dbReference type="EMBL" id="BSFM01000014">
    <property type="protein sequence ID" value="GLK85155.1"/>
    <property type="molecule type" value="Genomic_DNA"/>
</dbReference>
<dbReference type="Gene3D" id="3.30.70.1150">
    <property type="entry name" value="ACT-like. Chain A, domain 2"/>
    <property type="match status" value="1"/>
</dbReference>
<dbReference type="InterPro" id="IPR045865">
    <property type="entry name" value="ACT-like_dom_sf"/>
</dbReference>
<feature type="compositionally biased region" description="Basic and acidic residues" evidence="9">
    <location>
        <begin position="136"/>
        <end position="157"/>
    </location>
</feature>
<dbReference type="InterPro" id="IPR050192">
    <property type="entry name" value="CopG/NikR_regulator"/>
</dbReference>
<feature type="binding site" evidence="8">
    <location>
        <position position="77"/>
    </location>
    <ligand>
        <name>Ni(2+)</name>
        <dbReference type="ChEBI" id="CHEBI:49786"/>
    </ligand>
</feature>
<comment type="function">
    <text evidence="8">Transcriptional regulator.</text>
</comment>
<dbReference type="NCBIfam" id="NF003381">
    <property type="entry name" value="PRK04460.1"/>
    <property type="match status" value="1"/>
</dbReference>
<dbReference type="InterPro" id="IPR013321">
    <property type="entry name" value="Arc_rbn_hlx_hlx"/>
</dbReference>
<keyword evidence="2 8" id="KW-0533">Nickel</keyword>
<keyword evidence="4 8" id="KW-0805">Transcription regulation</keyword>
<dbReference type="NCBIfam" id="TIGR02793">
    <property type="entry name" value="nikR"/>
    <property type="match status" value="1"/>
</dbReference>
<sequence length="157" mass="17264">MQRVTLTIDDALLAALDAHAARRGYDNRSEAIRDALRTALGMAEAPTADDAPCIATLSYVYDHEKRELARRLTQVQHGHHDLTVASLHVHLDHGTCLEVTVLRGATDEVKHLADTVVTQRGVRYGHLHLVPAGEDASAHEHGHNHGQDHGDEHVHSR</sequence>
<dbReference type="InterPro" id="IPR002145">
    <property type="entry name" value="CopG"/>
</dbReference>
<feature type="region of interest" description="Disordered" evidence="9">
    <location>
        <begin position="134"/>
        <end position="157"/>
    </location>
</feature>
<evidence type="ECO:0000256" key="7">
    <source>
        <dbReference type="ARBA" id="ARBA00024723"/>
    </source>
</evidence>
<dbReference type="GO" id="GO:0016151">
    <property type="term" value="F:nickel cation binding"/>
    <property type="evidence" value="ECO:0007669"/>
    <property type="project" value="UniProtKB-UniRule"/>
</dbReference>
<dbReference type="InterPro" id="IPR014160">
    <property type="entry name" value="Nickel_NikR_proteobac"/>
</dbReference>
<accession>A0A9W6JWH8</accession>
<proteinExistence type="inferred from homology"/>
<evidence type="ECO:0000313" key="13">
    <source>
        <dbReference type="Proteomes" id="UP001143330"/>
    </source>
</evidence>
<name>A0A9W6JWH8_9HYPH</name>
<dbReference type="InterPro" id="IPR027271">
    <property type="entry name" value="Acetolactate_synth/TF_NikR_C"/>
</dbReference>
<organism evidence="12 13">
    <name type="scientific">Ancylobacter defluvii</name>
    <dbReference type="NCBI Taxonomy" id="1282440"/>
    <lineage>
        <taxon>Bacteria</taxon>
        <taxon>Pseudomonadati</taxon>
        <taxon>Pseudomonadota</taxon>
        <taxon>Alphaproteobacteria</taxon>
        <taxon>Hyphomicrobiales</taxon>
        <taxon>Xanthobacteraceae</taxon>
        <taxon>Ancylobacter</taxon>
    </lineage>
</organism>
<dbReference type="HAMAP" id="MF_00476">
    <property type="entry name" value="NikR"/>
    <property type="match status" value="1"/>
</dbReference>
<dbReference type="NCBIfam" id="NF002815">
    <property type="entry name" value="PRK02967.1"/>
    <property type="match status" value="1"/>
</dbReference>
<keyword evidence="13" id="KW-1185">Reference proteome</keyword>
<dbReference type="InterPro" id="IPR022988">
    <property type="entry name" value="Ni_resp_reg_NikR"/>
</dbReference>
<feature type="binding site" evidence="8">
    <location>
        <position position="96"/>
    </location>
    <ligand>
        <name>Ni(2+)</name>
        <dbReference type="ChEBI" id="CHEBI:49786"/>
    </ligand>
</feature>
<keyword evidence="5 8" id="KW-0238">DNA-binding</keyword>
<dbReference type="SUPFAM" id="SSF55021">
    <property type="entry name" value="ACT-like"/>
    <property type="match status" value="1"/>
</dbReference>
<comment type="cofactor">
    <cofactor evidence="8">
        <name>Ni(2+)</name>
        <dbReference type="ChEBI" id="CHEBI:49786"/>
    </cofactor>
    <text evidence="8">Binds 1 nickel ion per subunit.</text>
</comment>
<dbReference type="PANTHER" id="PTHR34719:SF2">
    <property type="entry name" value="NICKEL-RESPONSIVE REGULATOR"/>
    <property type="match status" value="1"/>
</dbReference>
<comment type="caution">
    <text evidence="12">The sequence shown here is derived from an EMBL/GenBank/DDBJ whole genome shotgun (WGS) entry which is preliminary data.</text>
</comment>
<evidence type="ECO:0000256" key="5">
    <source>
        <dbReference type="ARBA" id="ARBA00023125"/>
    </source>
</evidence>
<dbReference type="InterPro" id="IPR014864">
    <property type="entry name" value="TF_NikR_Ni-bd_C"/>
</dbReference>
<dbReference type="Proteomes" id="UP001143330">
    <property type="component" value="Unassembled WGS sequence"/>
</dbReference>
<keyword evidence="3 8" id="KW-0479">Metal-binding</keyword>
<feature type="domain" description="Transcription factor NikR nickel binding C-terminal" evidence="11">
    <location>
        <begin position="54"/>
        <end position="130"/>
    </location>
</feature>
<dbReference type="GO" id="GO:0003700">
    <property type="term" value="F:DNA-binding transcription factor activity"/>
    <property type="evidence" value="ECO:0007669"/>
    <property type="project" value="UniProtKB-UniRule"/>
</dbReference>
<dbReference type="Pfam" id="PF01402">
    <property type="entry name" value="RHH_1"/>
    <property type="match status" value="1"/>
</dbReference>
<dbReference type="GO" id="GO:0010045">
    <property type="term" value="P:response to nickel cation"/>
    <property type="evidence" value="ECO:0007669"/>
    <property type="project" value="InterPro"/>
</dbReference>
<reference evidence="12" key="1">
    <citation type="journal article" date="2014" name="Int. J. Syst. Evol. Microbiol.">
        <title>Complete genome sequence of Corynebacterium casei LMG S-19264T (=DSM 44701T), isolated from a smear-ripened cheese.</title>
        <authorList>
            <consortium name="US DOE Joint Genome Institute (JGI-PGF)"/>
            <person name="Walter F."/>
            <person name="Albersmeier A."/>
            <person name="Kalinowski J."/>
            <person name="Ruckert C."/>
        </authorList>
    </citation>
    <scope>NUCLEOTIDE SEQUENCE</scope>
    <source>
        <strain evidence="12">VKM B-2789</strain>
    </source>
</reference>
<dbReference type="PANTHER" id="PTHR34719">
    <property type="entry name" value="NICKEL-RESPONSIVE REGULATOR"/>
    <property type="match status" value="1"/>
</dbReference>
<evidence type="ECO:0000256" key="2">
    <source>
        <dbReference type="ARBA" id="ARBA00022596"/>
    </source>
</evidence>
<comment type="similarity">
    <text evidence="1 8">Belongs to the transcriptional regulatory CopG/NikR family.</text>
</comment>
<evidence type="ECO:0000313" key="12">
    <source>
        <dbReference type="EMBL" id="GLK85155.1"/>
    </source>
</evidence>
<evidence type="ECO:0000256" key="1">
    <source>
        <dbReference type="ARBA" id="ARBA00008478"/>
    </source>
</evidence>